<dbReference type="STRING" id="619300.G3AJ36"/>
<accession>G3AJ36</accession>
<dbReference type="InParanoid" id="G3AJ36"/>
<evidence type="ECO:0000256" key="1">
    <source>
        <dbReference type="SAM" id="MobiDB-lite"/>
    </source>
</evidence>
<feature type="region of interest" description="Disordered" evidence="1">
    <location>
        <begin position="309"/>
        <end position="343"/>
    </location>
</feature>
<feature type="compositionally biased region" description="Low complexity" evidence="1">
    <location>
        <begin position="314"/>
        <end position="325"/>
    </location>
</feature>
<dbReference type="OrthoDB" id="4089008at2759"/>
<dbReference type="Proteomes" id="UP000000709">
    <property type="component" value="Unassembled WGS sequence"/>
</dbReference>
<feature type="region of interest" description="Disordered" evidence="1">
    <location>
        <begin position="487"/>
        <end position="511"/>
    </location>
</feature>
<evidence type="ECO:0000313" key="4">
    <source>
        <dbReference type="Proteomes" id="UP000000709"/>
    </source>
</evidence>
<dbReference type="HOGENOM" id="CLU_006698_1_0_1"/>
<dbReference type="SUPFAM" id="SSF69065">
    <property type="entry name" value="RNase III domain-like"/>
    <property type="match status" value="1"/>
</dbReference>
<dbReference type="GO" id="GO:0004525">
    <property type="term" value="F:ribonuclease III activity"/>
    <property type="evidence" value="ECO:0007669"/>
    <property type="project" value="InterPro"/>
</dbReference>
<dbReference type="InterPro" id="IPR000999">
    <property type="entry name" value="RNase_III_dom"/>
</dbReference>
<proteinExistence type="predicted"/>
<dbReference type="AlphaFoldDB" id="G3AJ36"/>
<dbReference type="OMA" id="LRVEFNY"/>
<dbReference type="Gene3D" id="1.10.1520.10">
    <property type="entry name" value="Ribonuclease III domain"/>
    <property type="match status" value="1"/>
</dbReference>
<reference evidence="3 4" key="1">
    <citation type="journal article" date="2011" name="Proc. Natl. Acad. Sci. U.S.A.">
        <title>Comparative genomics of xylose-fermenting fungi for enhanced biofuel production.</title>
        <authorList>
            <person name="Wohlbach D.J."/>
            <person name="Kuo A."/>
            <person name="Sato T.K."/>
            <person name="Potts K.M."/>
            <person name="Salamov A.A."/>
            <person name="LaButti K.M."/>
            <person name="Sun H."/>
            <person name="Clum A."/>
            <person name="Pangilinan J.L."/>
            <person name="Lindquist E.A."/>
            <person name="Lucas S."/>
            <person name="Lapidus A."/>
            <person name="Jin M."/>
            <person name="Gunawan C."/>
            <person name="Balan V."/>
            <person name="Dale B.E."/>
            <person name="Jeffries T.W."/>
            <person name="Zinkel R."/>
            <person name="Barry K.W."/>
            <person name="Grigoriev I.V."/>
            <person name="Gasch A.P."/>
        </authorList>
    </citation>
    <scope>NUCLEOTIDE SEQUENCE [LARGE SCALE GENOMIC DNA]</scope>
    <source>
        <strain evidence="4">NRRL Y-27907 / 11-Y1</strain>
    </source>
</reference>
<dbReference type="PROSITE" id="PS50142">
    <property type="entry name" value="RNASE_3_2"/>
    <property type="match status" value="1"/>
</dbReference>
<gene>
    <name evidence="3" type="ORF">SPAPADRAFT_59975</name>
</gene>
<protein>
    <recommendedName>
        <fullName evidence="2">RNase III domain-containing protein</fullName>
    </recommendedName>
</protein>
<dbReference type="RefSeq" id="XP_007374132.1">
    <property type="nucleotide sequence ID" value="XM_007374070.1"/>
</dbReference>
<dbReference type="InterPro" id="IPR036389">
    <property type="entry name" value="RNase_III_sf"/>
</dbReference>
<feature type="domain" description="RNase III" evidence="2">
    <location>
        <begin position="114"/>
        <end position="179"/>
    </location>
</feature>
<evidence type="ECO:0000259" key="2">
    <source>
        <dbReference type="PROSITE" id="PS50142"/>
    </source>
</evidence>
<dbReference type="EMBL" id="GL996500">
    <property type="protein sequence ID" value="EGW34548.1"/>
    <property type="molecule type" value="Genomic_DNA"/>
</dbReference>
<feature type="compositionally biased region" description="Pro residues" evidence="1">
    <location>
        <begin position="494"/>
        <end position="503"/>
    </location>
</feature>
<dbReference type="KEGG" id="spaa:SPAPADRAFT_59975"/>
<dbReference type="eggNOG" id="ENOG502QVE1">
    <property type="taxonomic scope" value="Eukaryota"/>
</dbReference>
<dbReference type="GeneID" id="18873161"/>
<evidence type="ECO:0000313" key="3">
    <source>
        <dbReference type="EMBL" id="EGW34548.1"/>
    </source>
</evidence>
<dbReference type="GO" id="GO:0006396">
    <property type="term" value="P:RNA processing"/>
    <property type="evidence" value="ECO:0007669"/>
    <property type="project" value="InterPro"/>
</dbReference>
<sequence>MDRDHKRIKTGDDHENQSFLSEIAHVDPNEVYDVNYSRTKSITSDDRAKETIDSMVTPRIITGNTYSNNHSMIGGAMLPPIANLTMNEEVVNIPNCQAAKQNLLNKIERSKTCNESAVLKKSDNIQFLGKSVMNCCIAYLFEKSFSKINEGSIEYLRNKLTTESSLAKFFRELDPKEALLNNTISDEVALITLFTLIGGCVNDFGFEQVLLPLCEIMYVSVLQEYPLIVKHSVPFKAEQYLQNTAPGASSSLNSLAEVAAADVHNTHSHLPVNPAITSGRSSAIQNLSPTPSAGIPPIRSISPELEMRSRLQNPQPQGQSQQQQQQPPPPPQHIPHISPQPQAQLRDRKRVFIHFLNQVLEFTYPIRNSAPPRYNELIENARIAFKLPSSSDSILGLRNKVDRMILQTDFDLERIFRGDDPIELEIFTQRTKAIPIYELTSTVISNGSMDAINRTHTESPKIILPPPINTTHAYGNTSEFNFLSNSDDIHRITTPPPPPPQPILPKFQPLL</sequence>
<keyword evidence="4" id="KW-1185">Reference proteome</keyword>
<organism evidence="4">
    <name type="scientific">Spathaspora passalidarum (strain NRRL Y-27907 / 11-Y1)</name>
    <dbReference type="NCBI Taxonomy" id="619300"/>
    <lineage>
        <taxon>Eukaryota</taxon>
        <taxon>Fungi</taxon>
        <taxon>Dikarya</taxon>
        <taxon>Ascomycota</taxon>
        <taxon>Saccharomycotina</taxon>
        <taxon>Pichiomycetes</taxon>
        <taxon>Debaryomycetaceae</taxon>
        <taxon>Spathaspora</taxon>
    </lineage>
</organism>
<name>G3AJ36_SPAPN</name>